<name>A0A167ZT19_9HYPO</name>
<keyword evidence="1" id="KW-0418">Kinase</keyword>
<keyword evidence="1" id="KW-0808">Transferase</keyword>
<sequence length="90" mass="9985">MALILTKWRLLWQSAKPPVFGKRHVSAVASPESASCFLAQPIDEEVLHGDRLKYFHPTTIGQVLDGRLKTLVKLGFGAGSTVWLAEDLRL</sequence>
<dbReference type="EMBL" id="AZHD01000001">
    <property type="protein sequence ID" value="OAA67876.1"/>
    <property type="molecule type" value="Genomic_DNA"/>
</dbReference>
<comment type="caution">
    <text evidence="1">The sequence shown here is derived from an EMBL/GenBank/DDBJ whole genome shotgun (WGS) entry which is preliminary data.</text>
</comment>
<evidence type="ECO:0000313" key="2">
    <source>
        <dbReference type="Proteomes" id="UP000076874"/>
    </source>
</evidence>
<proteinExistence type="predicted"/>
<dbReference type="Gene3D" id="3.30.200.20">
    <property type="entry name" value="Phosphorylase Kinase, domain 1"/>
    <property type="match status" value="1"/>
</dbReference>
<dbReference type="GO" id="GO:0016301">
    <property type="term" value="F:kinase activity"/>
    <property type="evidence" value="ECO:0007669"/>
    <property type="project" value="UniProtKB-KW"/>
</dbReference>
<organism evidence="1 2">
    <name type="scientific">Niveomyces insectorum RCEF 264</name>
    <dbReference type="NCBI Taxonomy" id="1081102"/>
    <lineage>
        <taxon>Eukaryota</taxon>
        <taxon>Fungi</taxon>
        <taxon>Dikarya</taxon>
        <taxon>Ascomycota</taxon>
        <taxon>Pezizomycotina</taxon>
        <taxon>Sordariomycetes</taxon>
        <taxon>Hypocreomycetidae</taxon>
        <taxon>Hypocreales</taxon>
        <taxon>Cordycipitaceae</taxon>
        <taxon>Niveomyces</taxon>
    </lineage>
</organism>
<reference evidence="1 2" key="1">
    <citation type="journal article" date="2016" name="Genome Biol. Evol.">
        <title>Divergent and convergent evolution of fungal pathogenicity.</title>
        <authorList>
            <person name="Shang Y."/>
            <person name="Xiao G."/>
            <person name="Zheng P."/>
            <person name="Cen K."/>
            <person name="Zhan S."/>
            <person name="Wang C."/>
        </authorList>
    </citation>
    <scope>NUCLEOTIDE SEQUENCE [LARGE SCALE GENOMIC DNA]</scope>
    <source>
        <strain evidence="1 2">RCEF 264</strain>
    </source>
</reference>
<protein>
    <submittedName>
        <fullName evidence="1">Protein kinase domain protein</fullName>
    </submittedName>
</protein>
<dbReference type="Proteomes" id="UP000076874">
    <property type="component" value="Unassembled WGS sequence"/>
</dbReference>
<accession>A0A167ZT19</accession>
<evidence type="ECO:0000313" key="1">
    <source>
        <dbReference type="EMBL" id="OAA67876.1"/>
    </source>
</evidence>
<keyword evidence="2" id="KW-1185">Reference proteome</keyword>
<dbReference type="AlphaFoldDB" id="A0A167ZT19"/>
<gene>
    <name evidence="1" type="ORF">SPI_00071</name>
</gene>
<dbReference type="STRING" id="1081102.A0A167ZT19"/>
<dbReference type="OrthoDB" id="5979581at2759"/>